<evidence type="ECO:0000256" key="6">
    <source>
        <dbReference type="ARBA" id="ARBA00022475"/>
    </source>
</evidence>
<keyword evidence="21" id="KW-1185">Reference proteome</keyword>
<keyword evidence="9 17" id="KW-1133">Transmembrane helix</keyword>
<evidence type="ECO:0000256" key="17">
    <source>
        <dbReference type="SAM" id="Phobius"/>
    </source>
</evidence>
<keyword evidence="6" id="KW-1003">Cell membrane</keyword>
<dbReference type="Pfam" id="PF00060">
    <property type="entry name" value="Lig_chan"/>
    <property type="match status" value="1"/>
</dbReference>
<keyword evidence="14" id="KW-0325">Glycoprotein</keyword>
<dbReference type="SMART" id="SM00918">
    <property type="entry name" value="Lig_chan-Glu_bd"/>
    <property type="match status" value="1"/>
</dbReference>
<dbReference type="Gene3D" id="3.40.190.10">
    <property type="entry name" value="Periplasmic binding protein-like II"/>
    <property type="match status" value="1"/>
</dbReference>
<keyword evidence="7 17" id="KW-0812">Transmembrane</keyword>
<comment type="caution">
    <text evidence="20">The sequence shown here is derived from an EMBL/GenBank/DDBJ whole genome shotgun (WGS) entry which is preliminary data.</text>
</comment>
<evidence type="ECO:0008006" key="22">
    <source>
        <dbReference type="Google" id="ProtNLM"/>
    </source>
</evidence>
<dbReference type="InterPro" id="IPR019594">
    <property type="entry name" value="Glu/Gly-bd"/>
</dbReference>
<evidence type="ECO:0000256" key="14">
    <source>
        <dbReference type="ARBA" id="ARBA00023180"/>
    </source>
</evidence>
<dbReference type="Gene3D" id="1.10.287.70">
    <property type="match status" value="1"/>
</dbReference>
<evidence type="ECO:0000256" key="15">
    <source>
        <dbReference type="ARBA" id="ARBA00023286"/>
    </source>
</evidence>
<comment type="similarity">
    <text evidence="4">Belongs to the glutamate-gated ion channel (TC 1.A.10.1) family.</text>
</comment>
<evidence type="ECO:0000256" key="2">
    <source>
        <dbReference type="ARBA" id="ARBA00004651"/>
    </source>
</evidence>
<dbReference type="InterPro" id="IPR028082">
    <property type="entry name" value="Peripla_BP_I"/>
</dbReference>
<dbReference type="Pfam" id="PF03650">
    <property type="entry name" value="MPC"/>
    <property type="match status" value="1"/>
</dbReference>
<keyword evidence="11" id="KW-0496">Mitochondrion</keyword>
<dbReference type="InterPro" id="IPR005336">
    <property type="entry name" value="MPC"/>
</dbReference>
<evidence type="ECO:0000256" key="5">
    <source>
        <dbReference type="ARBA" id="ARBA00022448"/>
    </source>
</evidence>
<accession>A0ABR1C1P5</accession>
<dbReference type="Proteomes" id="UP001303046">
    <property type="component" value="Unassembled WGS sequence"/>
</dbReference>
<feature type="transmembrane region" description="Helical" evidence="17">
    <location>
        <begin position="701"/>
        <end position="722"/>
    </location>
</feature>
<evidence type="ECO:0000256" key="3">
    <source>
        <dbReference type="ARBA" id="ARBA00006416"/>
    </source>
</evidence>
<protein>
    <recommendedName>
        <fullName evidence="22">Ligand-gated ion channel</fullName>
    </recommendedName>
</protein>
<evidence type="ECO:0000313" key="20">
    <source>
        <dbReference type="EMBL" id="KAK6731577.1"/>
    </source>
</evidence>
<dbReference type="Pfam" id="PF10613">
    <property type="entry name" value="Lig_chan-Glu_bd"/>
    <property type="match status" value="1"/>
</dbReference>
<evidence type="ECO:0000256" key="9">
    <source>
        <dbReference type="ARBA" id="ARBA00022989"/>
    </source>
</evidence>
<evidence type="ECO:0000256" key="13">
    <source>
        <dbReference type="ARBA" id="ARBA00023170"/>
    </source>
</evidence>
<evidence type="ECO:0000256" key="12">
    <source>
        <dbReference type="ARBA" id="ARBA00023136"/>
    </source>
</evidence>
<evidence type="ECO:0000313" key="21">
    <source>
        <dbReference type="Proteomes" id="UP001303046"/>
    </source>
</evidence>
<proteinExistence type="inferred from homology"/>
<keyword evidence="5" id="KW-0813">Transport</keyword>
<evidence type="ECO:0000256" key="11">
    <source>
        <dbReference type="ARBA" id="ARBA00023128"/>
    </source>
</evidence>
<organism evidence="20 21">
    <name type="scientific">Necator americanus</name>
    <name type="common">Human hookworm</name>
    <dbReference type="NCBI Taxonomy" id="51031"/>
    <lineage>
        <taxon>Eukaryota</taxon>
        <taxon>Metazoa</taxon>
        <taxon>Ecdysozoa</taxon>
        <taxon>Nematoda</taxon>
        <taxon>Chromadorea</taxon>
        <taxon>Rhabditida</taxon>
        <taxon>Rhabditina</taxon>
        <taxon>Rhabditomorpha</taxon>
        <taxon>Strongyloidea</taxon>
        <taxon>Ancylostomatidae</taxon>
        <taxon>Bunostominae</taxon>
        <taxon>Necator</taxon>
    </lineage>
</organism>
<evidence type="ECO:0000256" key="8">
    <source>
        <dbReference type="ARBA" id="ARBA00022792"/>
    </source>
</evidence>
<keyword evidence="8" id="KW-0999">Mitochondrion inner membrane</keyword>
<keyword evidence="15" id="KW-1071">Ligand-gated ion channel</keyword>
<comment type="similarity">
    <text evidence="3">Belongs to the mitochondrial pyruvate carrier (MPC) (TC 2.A.105) family.</text>
</comment>
<evidence type="ECO:0000259" key="18">
    <source>
        <dbReference type="SMART" id="SM00079"/>
    </source>
</evidence>
<reference evidence="20 21" key="1">
    <citation type="submission" date="2023-08" db="EMBL/GenBank/DDBJ databases">
        <title>A Necator americanus chromosomal reference genome.</title>
        <authorList>
            <person name="Ilik V."/>
            <person name="Petrzelkova K.J."/>
            <person name="Pardy F."/>
            <person name="Fuh T."/>
            <person name="Niatou-Singa F.S."/>
            <person name="Gouil Q."/>
            <person name="Baker L."/>
            <person name="Ritchie M.E."/>
            <person name="Jex A.R."/>
            <person name="Gazzola D."/>
            <person name="Li H."/>
            <person name="Toshio Fujiwara R."/>
            <person name="Zhan B."/>
            <person name="Aroian R.V."/>
            <person name="Pafco B."/>
            <person name="Schwarz E.M."/>
        </authorList>
    </citation>
    <scope>NUCLEOTIDE SEQUENCE [LARGE SCALE GENOMIC DNA]</scope>
    <source>
        <strain evidence="20 21">Aroian</strain>
        <tissue evidence="20">Whole animal</tissue>
    </source>
</reference>
<evidence type="ECO:0000256" key="1">
    <source>
        <dbReference type="ARBA" id="ARBA00004448"/>
    </source>
</evidence>
<dbReference type="PANTHER" id="PTHR18966">
    <property type="entry name" value="IONOTROPIC GLUTAMATE RECEPTOR"/>
    <property type="match status" value="1"/>
</dbReference>
<comment type="subcellular location">
    <subcellularLocation>
        <location evidence="2">Cell membrane</location>
        <topology evidence="2">Multi-pass membrane protein</topology>
    </subcellularLocation>
    <subcellularLocation>
        <location evidence="1">Mitochondrion inner membrane</location>
        <topology evidence="1">Multi-pass membrane protein</topology>
    </subcellularLocation>
</comment>
<name>A0ABR1C1P5_NECAM</name>
<evidence type="ECO:0000256" key="10">
    <source>
        <dbReference type="ARBA" id="ARBA00023065"/>
    </source>
</evidence>
<gene>
    <name evidence="20" type="primary">Necator_chrI.g3941</name>
    <name evidence="20" type="ORF">RB195_007812</name>
</gene>
<dbReference type="SUPFAM" id="SSF53850">
    <property type="entry name" value="Periplasmic binding protein-like II"/>
    <property type="match status" value="1"/>
</dbReference>
<evidence type="ECO:0000259" key="19">
    <source>
        <dbReference type="SMART" id="SM00918"/>
    </source>
</evidence>
<sequence>MAPHRVLYNALCKVGDRVVYPVLPSFAKPAWNHPAGPKTVFFWAPTIKWALIAAGLADLARPANKLSVSQNSALCATGAIWTRYCLVITPRITDILIPIGNMNIITDILKNHTLLTLKLCLFEFIPSVLFISPFLTITKMSVAPLNSTVIVPEDGMGPVLVLTKYATILKCSGLLNGPFIAVPSELETTVKRIWPSGFEWIVYKSRPVYRITPEFCRAISDGAVAAILPLSEGNKFAYAAAAFIESVARKSAIPSVRFDERPLKDPGHAISLVAPFDARSDAVVTFIRREGWEDVVLLYNTDDEFIDLTRIISASNFGKPYRCHLVKLPSDVRPGLKHVKNTYANPRFVVHMALGKIPPLLAAAAEFGLCGTMNHYVMLHWLLDAVWKDTLSVLNSSLSTVHYNGRPKCEMSWIDGAAITKAMFDVNTTGITGRITVNHWGTRTNFTIHINKKKGRQLHKYAEWSSSSGQITTPNAMEAKSSLPLSQRETLENKTLKVSVYLEAPFVMQRENSNQDSAGDDKYEGYCIDLLKKIAKQAKFNYTIHEVKDKAYGIREDNGKWNGMVGELMNGEADLAVASLTITYSRSEVIDFTVPYMHLGISILFKKPQTAESDWFMFLWPLSWEVWLCTFASYLVTSIALWLNSKISPFEKLERNNETGHWDKVDNQFSFRNACWFTVSSLMQQGCELSPRAPSTRVATAVWWFFALILISSYTANLAAFLTTQRMDSKIDTYERMWKLMSSNPSLFVSSSKEGIARVKSSDYAYLMESSMLEYAVERDCELMQIGGLLDQKGYGIGLPKGEKFLNWNHE</sequence>
<feature type="domain" description="Ionotropic glutamate receptor C-terminal" evidence="18">
    <location>
        <begin position="495"/>
        <end position="810"/>
    </location>
</feature>
<keyword evidence="13" id="KW-0675">Receptor</keyword>
<dbReference type="InterPro" id="IPR015683">
    <property type="entry name" value="Ionotropic_Glu_rcpt"/>
</dbReference>
<keyword evidence="16" id="KW-0407">Ion channel</keyword>
<dbReference type="InterPro" id="IPR001320">
    <property type="entry name" value="Iontro_rcpt_C"/>
</dbReference>
<evidence type="ECO:0000256" key="7">
    <source>
        <dbReference type="ARBA" id="ARBA00022692"/>
    </source>
</evidence>
<evidence type="ECO:0000256" key="4">
    <source>
        <dbReference type="ARBA" id="ARBA00008685"/>
    </source>
</evidence>
<evidence type="ECO:0000256" key="16">
    <source>
        <dbReference type="ARBA" id="ARBA00023303"/>
    </source>
</evidence>
<feature type="domain" description="Ionotropic glutamate receptor L-glutamate and glycine-binding" evidence="19">
    <location>
        <begin position="505"/>
        <end position="570"/>
    </location>
</feature>
<keyword evidence="12 17" id="KW-0472">Membrane</keyword>
<dbReference type="InterPro" id="IPR001508">
    <property type="entry name" value="Iono_Glu_rcpt_met"/>
</dbReference>
<dbReference type="PRINTS" id="PR00177">
    <property type="entry name" value="NMDARECEPTOR"/>
</dbReference>
<keyword evidence="10" id="KW-0406">Ion transport</keyword>
<dbReference type="SMART" id="SM00079">
    <property type="entry name" value="PBPe"/>
    <property type="match status" value="1"/>
</dbReference>
<dbReference type="SUPFAM" id="SSF53822">
    <property type="entry name" value="Periplasmic binding protein-like I"/>
    <property type="match status" value="1"/>
</dbReference>
<dbReference type="Gene3D" id="3.40.50.2300">
    <property type="match status" value="4"/>
</dbReference>
<dbReference type="EMBL" id="JAVFWL010000001">
    <property type="protein sequence ID" value="KAK6731577.1"/>
    <property type="molecule type" value="Genomic_DNA"/>
</dbReference>